<evidence type="ECO:0000256" key="1">
    <source>
        <dbReference type="ARBA" id="ARBA00004132"/>
    </source>
</evidence>
<feature type="compositionally biased region" description="Basic residues" evidence="5">
    <location>
        <begin position="307"/>
        <end position="316"/>
    </location>
</feature>
<dbReference type="AlphaFoldDB" id="A0AAW1KQY9"/>
<evidence type="ECO:0000313" key="8">
    <source>
        <dbReference type="Proteomes" id="UP001443914"/>
    </source>
</evidence>
<dbReference type="SUPFAM" id="SSF48464">
    <property type="entry name" value="ENTH/VHS domain"/>
    <property type="match status" value="1"/>
</dbReference>
<dbReference type="GO" id="GO:0005543">
    <property type="term" value="F:phospholipid binding"/>
    <property type="evidence" value="ECO:0007669"/>
    <property type="project" value="TreeGrafter"/>
</dbReference>
<evidence type="ECO:0000256" key="3">
    <source>
        <dbReference type="ARBA" id="ARBA00023034"/>
    </source>
</evidence>
<evidence type="ECO:0000256" key="2">
    <source>
        <dbReference type="ARBA" id="ARBA00004555"/>
    </source>
</evidence>
<dbReference type="InterPro" id="IPR008942">
    <property type="entry name" value="ENTH_VHS"/>
</dbReference>
<dbReference type="GO" id="GO:0030125">
    <property type="term" value="C:clathrin vesicle coat"/>
    <property type="evidence" value="ECO:0007669"/>
    <property type="project" value="TreeGrafter"/>
</dbReference>
<evidence type="ECO:0000256" key="4">
    <source>
        <dbReference type="ARBA" id="ARBA00023329"/>
    </source>
</evidence>
<dbReference type="GO" id="GO:0005886">
    <property type="term" value="C:plasma membrane"/>
    <property type="evidence" value="ECO:0007669"/>
    <property type="project" value="TreeGrafter"/>
</dbReference>
<dbReference type="InterPro" id="IPR013809">
    <property type="entry name" value="ENTH"/>
</dbReference>
<dbReference type="CDD" id="cd03571">
    <property type="entry name" value="ENTH"/>
    <property type="match status" value="1"/>
</dbReference>
<accession>A0AAW1KQY9</accession>
<keyword evidence="4" id="KW-0968">Cytoplasmic vesicle</keyword>
<dbReference type="Proteomes" id="UP001443914">
    <property type="component" value="Unassembled WGS sequence"/>
</dbReference>
<dbReference type="Gene3D" id="1.25.40.90">
    <property type="match status" value="1"/>
</dbReference>
<feature type="domain" description="ENTH" evidence="6">
    <location>
        <begin position="22"/>
        <end position="155"/>
    </location>
</feature>
<comment type="subcellular location">
    <subcellularLocation>
        <location evidence="1">Cytoplasmic vesicle</location>
        <location evidence="1">Clathrin-coated vesicle</location>
    </subcellularLocation>
    <subcellularLocation>
        <location evidence="2">Golgi apparatus</location>
    </subcellularLocation>
</comment>
<dbReference type="GO" id="GO:0005768">
    <property type="term" value="C:endosome"/>
    <property type="evidence" value="ECO:0007669"/>
    <property type="project" value="TreeGrafter"/>
</dbReference>
<keyword evidence="3" id="KW-0333">Golgi apparatus</keyword>
<keyword evidence="8" id="KW-1185">Reference proteome</keyword>
<gene>
    <name evidence="7" type="ORF">RND81_05G061400</name>
</gene>
<dbReference type="GO" id="GO:0006897">
    <property type="term" value="P:endocytosis"/>
    <property type="evidence" value="ECO:0007669"/>
    <property type="project" value="TreeGrafter"/>
</dbReference>
<dbReference type="GO" id="GO:0030276">
    <property type="term" value="F:clathrin binding"/>
    <property type="evidence" value="ECO:0007669"/>
    <property type="project" value="TreeGrafter"/>
</dbReference>
<dbReference type="Pfam" id="PF01417">
    <property type="entry name" value="ENTH"/>
    <property type="match status" value="1"/>
</dbReference>
<dbReference type="PROSITE" id="PS50942">
    <property type="entry name" value="ENTH"/>
    <property type="match status" value="1"/>
</dbReference>
<sequence>MGTLLMRHASSFLQEKYRAARLAFTDVSEAELWIEQVTDNNPWSPDTKTMTLIAEASYFFDDYLRIVDVLHKRFATIDWKRWRQYYNSLILLEFLITHGSEDFVNEFKSDIKIIKELGTFEHIDVDGVRWGIYMRNKSERLLKLLAGGPLLQEVRSKAIRLTNEIHGFGSSPSSSSSSSSPRGSWTSSFDSYSSSSPPWHDVHDNENFGETKQSFEQDISKNSPKGFVRHTMPINYLDDGIDMSNSLDWNTIQETFTDIDLNDNKDEKKVGFFRGLCSKHIGYSPLKNDGEKQISRSVSDIRDEKKKMLHHQHSMS</sequence>
<dbReference type="SMART" id="SM00273">
    <property type="entry name" value="ENTH"/>
    <property type="match status" value="1"/>
</dbReference>
<dbReference type="GO" id="GO:0005794">
    <property type="term" value="C:Golgi apparatus"/>
    <property type="evidence" value="ECO:0007669"/>
    <property type="project" value="UniProtKB-SubCell"/>
</dbReference>
<evidence type="ECO:0000313" key="7">
    <source>
        <dbReference type="EMBL" id="KAK9724291.1"/>
    </source>
</evidence>
<evidence type="ECO:0000256" key="5">
    <source>
        <dbReference type="SAM" id="MobiDB-lite"/>
    </source>
</evidence>
<feature type="region of interest" description="Disordered" evidence="5">
    <location>
        <begin position="288"/>
        <end position="316"/>
    </location>
</feature>
<organism evidence="7 8">
    <name type="scientific">Saponaria officinalis</name>
    <name type="common">Common soapwort</name>
    <name type="synonym">Lychnis saponaria</name>
    <dbReference type="NCBI Taxonomy" id="3572"/>
    <lineage>
        <taxon>Eukaryota</taxon>
        <taxon>Viridiplantae</taxon>
        <taxon>Streptophyta</taxon>
        <taxon>Embryophyta</taxon>
        <taxon>Tracheophyta</taxon>
        <taxon>Spermatophyta</taxon>
        <taxon>Magnoliopsida</taxon>
        <taxon>eudicotyledons</taxon>
        <taxon>Gunneridae</taxon>
        <taxon>Pentapetalae</taxon>
        <taxon>Caryophyllales</taxon>
        <taxon>Caryophyllaceae</taxon>
        <taxon>Caryophylleae</taxon>
        <taxon>Saponaria</taxon>
    </lineage>
</organism>
<proteinExistence type="predicted"/>
<protein>
    <recommendedName>
        <fullName evidence="6">ENTH domain-containing protein</fullName>
    </recommendedName>
</protein>
<reference evidence="7" key="1">
    <citation type="submission" date="2024-03" db="EMBL/GenBank/DDBJ databases">
        <title>WGS assembly of Saponaria officinalis var. Norfolk2.</title>
        <authorList>
            <person name="Jenkins J."/>
            <person name="Shu S."/>
            <person name="Grimwood J."/>
            <person name="Barry K."/>
            <person name="Goodstein D."/>
            <person name="Schmutz J."/>
            <person name="Leebens-Mack J."/>
            <person name="Osbourn A."/>
        </authorList>
    </citation>
    <scope>NUCLEOTIDE SEQUENCE [LARGE SCALE GENOMIC DNA]</scope>
    <source>
        <strain evidence="7">JIC</strain>
    </source>
</reference>
<evidence type="ECO:0000259" key="6">
    <source>
        <dbReference type="PROSITE" id="PS50942"/>
    </source>
</evidence>
<dbReference type="PANTHER" id="PTHR12276:SF95">
    <property type="entry name" value="ENTH_VHS FAMILY PROTEIN"/>
    <property type="match status" value="1"/>
</dbReference>
<feature type="compositionally biased region" description="Basic and acidic residues" evidence="5">
    <location>
        <begin position="288"/>
        <end position="306"/>
    </location>
</feature>
<dbReference type="PANTHER" id="PTHR12276">
    <property type="entry name" value="EPSIN/ENT-RELATED"/>
    <property type="match status" value="1"/>
</dbReference>
<comment type="caution">
    <text evidence="7">The sequence shown here is derived from an EMBL/GenBank/DDBJ whole genome shotgun (WGS) entry which is preliminary data.</text>
</comment>
<dbReference type="EMBL" id="JBDFQZ010000005">
    <property type="protein sequence ID" value="KAK9724291.1"/>
    <property type="molecule type" value="Genomic_DNA"/>
</dbReference>
<name>A0AAW1KQY9_SAPOF</name>